<comment type="function">
    <text evidence="2">Involved in regulation of actin and microtubule organization. Part of a WAVE complex that activates the Arp2/3 complex.</text>
</comment>
<evidence type="ECO:0000259" key="4">
    <source>
        <dbReference type="PROSITE" id="PS51082"/>
    </source>
</evidence>
<comment type="similarity">
    <text evidence="1 2">Belongs to the SCAR/WAVE family.</text>
</comment>
<name>A0ABP0ZA42_9ROSI</name>
<organism evidence="5 6">
    <name type="scientific">Citrullus colocynthis</name>
    <name type="common">colocynth</name>
    <dbReference type="NCBI Taxonomy" id="252529"/>
    <lineage>
        <taxon>Eukaryota</taxon>
        <taxon>Viridiplantae</taxon>
        <taxon>Streptophyta</taxon>
        <taxon>Embryophyta</taxon>
        <taxon>Tracheophyta</taxon>
        <taxon>Spermatophyta</taxon>
        <taxon>Magnoliopsida</taxon>
        <taxon>eudicotyledons</taxon>
        <taxon>Gunneridae</taxon>
        <taxon>Pentapetalae</taxon>
        <taxon>rosids</taxon>
        <taxon>fabids</taxon>
        <taxon>Cucurbitales</taxon>
        <taxon>Cucurbitaceae</taxon>
        <taxon>Benincaseae</taxon>
        <taxon>Citrullus</taxon>
    </lineage>
</organism>
<accession>A0ABP0ZA42</accession>
<keyword evidence="6" id="KW-1185">Reference proteome</keyword>
<feature type="compositionally biased region" description="Basic and acidic residues" evidence="3">
    <location>
        <begin position="848"/>
        <end position="871"/>
    </location>
</feature>
<keyword evidence="2" id="KW-0009">Actin-binding</keyword>
<evidence type="ECO:0000313" key="5">
    <source>
        <dbReference type="EMBL" id="CAK9327502.1"/>
    </source>
</evidence>
<feature type="compositionally biased region" description="Polar residues" evidence="3">
    <location>
        <begin position="872"/>
        <end position="887"/>
    </location>
</feature>
<evidence type="ECO:0000313" key="6">
    <source>
        <dbReference type="Proteomes" id="UP001642487"/>
    </source>
</evidence>
<sequence length="1360" mass="151488">MPLVRVQVKNEFGLGKPDLYMESNNEDPKAVLDGVAVAGLVGILRQLGDLAEFAGEVFHGLQEQVMTTASRSHKVMVRVKQIEAALPSLEKAILAQTSHIHFAYTAGSEWHPRIQTEQNHFIYHDLPRFIMDAYEECRDPPQLHLLDKFDTGGPGSCLKRYSDPTFFKRTSTSGKISLEKVRSDKKAHKIKRKRSLVPNGEMIRGASFSNVNSSLQFTSFSNEGAALSHTATADRMMKSDAGDSSNSFDSGTASGYAGSVLKLGASMQTKEQEFRESSSSSLMQFSDAVDSVLPDEQSRIIDDKYQHALEDQIDSSFSSHVTWDEKAEILKPENQQDVREKTEIVQSTSQEDVREMAEAVQLRTQLDVREMVGFVHPRSQQDVREMEEIVQPRTKHNVKEMPEIVKPGTQQDVRGMAEIVQPRTQKDGREMEEIVQPRTEQDVREMAEIVQPRTHQDVRETAEIVQLREVEEIEQPRPQQYVRKMTELVQPRAQKDVREMAEIVQPRAEPVVRKMAEMLLPRTQQDVRNMAEIVQPRTQRVGTEKEEMVEQGSQQGGREKVEMAESRNQQDDKVKDQEYKVPLPESTLDPHEMESFYLINDEQMSMLANNGHPLETIYDGNVFDEIESETDNYMDALNTIESESETDLDCQTKREVEPCSSNIKCEVVDPMHDLLESSLGSDVPILNPSNEPQKSFDKGIVSSLPNLVSSDSLYHDQRLENTVKVSSPDCPLVTDLPGKESSTLESDTTDSFPPHSNSSLEDQPGIKLLNRVDESAKATFSSGLTDKFWTNGGLLGLQPSKPPSWAVPNAACEDSSKGEKRGPSDQAYVINGDAREMKLNNLPEDVISNEKDSTSNKSSLHHDDQKYDTSHRISNCTPSQELSRGNLNAKNESFSIDRSSNGSSYAHVNDVVKRNVIAAGIVSPAVANVNGMRTQTILEKDENSNQNSGLGHQLLVNGFHRKLTLIHDERFDTTSLNTDGPGKRNAYQDTVLRTMYERTSKEHLGCDSSIDSCPPSPPLDHMKISFHPVCGFEISKLRLRFPDGSEGRGSTKDIFPSFQLAPEESISVHEIGSESDDDTFCRSSPCMSDDCLSDHSKSNSDLWESDDTPETTGKNLFDLHHMSQMESLCTSFELEGITRSGITMDVESGNLDIRKDMDESLSGPLLDLPCFDIVNPVTSGRIDSFTQELDSSDCAYRSSHNDIDATNLLQLQCSDSPTPAPPPLPPAQWCVSKTSLDVSDDMKDLSAHPKQVEPIVFSQQITHAPNAAKPNGKKPEQVVADSQKELNHIRNGKVTDAREDFLQQIRAKSFNLRRTVTEKPSTPAGPAAHVKVTAILEKANAIRQAVGSDNGEDDDSWSDA</sequence>
<dbReference type="InterPro" id="IPR003124">
    <property type="entry name" value="WH2_dom"/>
</dbReference>
<dbReference type="Gene3D" id="6.10.280.150">
    <property type="match status" value="2"/>
</dbReference>
<protein>
    <recommendedName>
        <fullName evidence="2">Protein SCAR</fullName>
    </recommendedName>
    <alternativeName>
        <fullName evidence="2">Protein WAVE</fullName>
    </alternativeName>
</protein>
<dbReference type="Proteomes" id="UP001642487">
    <property type="component" value="Chromosome 8"/>
</dbReference>
<feature type="region of interest" description="Disordered" evidence="3">
    <location>
        <begin position="725"/>
        <end position="765"/>
    </location>
</feature>
<comment type="subcellular location">
    <subcellularLocation>
        <location evidence="2">Cytoplasm</location>
        <location evidence="2">Cytoskeleton</location>
    </subcellularLocation>
</comment>
<feature type="region of interest" description="Disordered" evidence="3">
    <location>
        <begin position="843"/>
        <end position="887"/>
    </location>
</feature>
<feature type="region of interest" description="Disordered" evidence="3">
    <location>
        <begin position="800"/>
        <end position="826"/>
    </location>
</feature>
<feature type="domain" description="WH2" evidence="4">
    <location>
        <begin position="1297"/>
        <end position="1315"/>
    </location>
</feature>
<proteinExistence type="inferred from homology"/>
<feature type="compositionally biased region" description="Low complexity" evidence="3">
    <location>
        <begin position="740"/>
        <end position="751"/>
    </location>
</feature>
<gene>
    <name evidence="5" type="ORF">CITCOLO1_LOCUS19883</name>
</gene>
<feature type="region of interest" description="Disordered" evidence="3">
    <location>
        <begin position="539"/>
        <end position="574"/>
    </location>
</feature>
<dbReference type="InterPro" id="IPR028288">
    <property type="entry name" value="SCAR/WAVE_fam"/>
</dbReference>
<feature type="compositionally biased region" description="Basic and acidic residues" evidence="3">
    <location>
        <begin position="814"/>
        <end position="823"/>
    </location>
</feature>
<keyword evidence="2" id="KW-0963">Cytoplasm</keyword>
<reference evidence="5 6" key="1">
    <citation type="submission" date="2024-03" db="EMBL/GenBank/DDBJ databases">
        <authorList>
            <person name="Gkanogiannis A."/>
            <person name="Becerra Lopez-Lavalle L."/>
        </authorList>
    </citation>
    <scope>NUCLEOTIDE SEQUENCE [LARGE SCALE GENOMIC DNA]</scope>
</reference>
<dbReference type="Gene3D" id="1.20.5.340">
    <property type="match status" value="1"/>
</dbReference>
<dbReference type="EMBL" id="OZ021742">
    <property type="protein sequence ID" value="CAK9327502.1"/>
    <property type="molecule type" value="Genomic_DNA"/>
</dbReference>
<keyword evidence="2" id="KW-0206">Cytoskeleton</keyword>
<evidence type="ECO:0000256" key="1">
    <source>
        <dbReference type="ARBA" id="ARBA00006993"/>
    </source>
</evidence>
<feature type="compositionally biased region" description="Basic and acidic residues" evidence="3">
    <location>
        <begin position="557"/>
        <end position="574"/>
    </location>
</feature>
<dbReference type="PANTHER" id="PTHR12902">
    <property type="entry name" value="WASP-1"/>
    <property type="match status" value="1"/>
</dbReference>
<dbReference type="PROSITE" id="PS51082">
    <property type="entry name" value="WH2"/>
    <property type="match status" value="1"/>
</dbReference>
<evidence type="ECO:0000256" key="2">
    <source>
        <dbReference type="RuleBase" id="RU367034"/>
    </source>
</evidence>
<dbReference type="PANTHER" id="PTHR12902:SF33">
    <property type="entry name" value="PROTEIN SCAR3"/>
    <property type="match status" value="1"/>
</dbReference>
<evidence type="ECO:0000256" key="3">
    <source>
        <dbReference type="SAM" id="MobiDB-lite"/>
    </source>
</evidence>